<dbReference type="AlphaFoldDB" id="A0A5C4T4T9"/>
<evidence type="ECO:0000313" key="2">
    <source>
        <dbReference type="Proteomes" id="UP000307943"/>
    </source>
</evidence>
<organism evidence="1 2">
    <name type="scientific">Paenibacillus hemerocallicola</name>
    <dbReference type="NCBI Taxonomy" id="1172614"/>
    <lineage>
        <taxon>Bacteria</taxon>
        <taxon>Bacillati</taxon>
        <taxon>Bacillota</taxon>
        <taxon>Bacilli</taxon>
        <taxon>Bacillales</taxon>
        <taxon>Paenibacillaceae</taxon>
        <taxon>Paenibacillus</taxon>
    </lineage>
</organism>
<dbReference type="OrthoDB" id="6120799at2"/>
<reference evidence="1 2" key="1">
    <citation type="submission" date="2019-05" db="EMBL/GenBank/DDBJ databases">
        <title>We sequenced the genome of Paenibacillus hemerocallicola KCTC 33185 for further insight into its adaptation and study the phylogeny of Paenibacillus.</title>
        <authorList>
            <person name="Narsing Rao M.P."/>
        </authorList>
    </citation>
    <scope>NUCLEOTIDE SEQUENCE [LARGE SCALE GENOMIC DNA]</scope>
    <source>
        <strain evidence="1 2">KCTC 33185</strain>
    </source>
</reference>
<comment type="caution">
    <text evidence="1">The sequence shown here is derived from an EMBL/GenBank/DDBJ whole genome shotgun (WGS) entry which is preliminary data.</text>
</comment>
<sequence>MSTDKPGITPQRRERAFREAVSYRQFVESAQVNADRLNANYEAYRLTGEEQASLAEIPEPIDVLVLAHDWCGDVVANLPLFARIEQETGKLKLRILPRDPDNRDIAESYAPADGRSRIPTYIFFDQAGRELGVFIERPDSITELNNIWGEQFWDEHPEWDGRGRAPSELEETVRKAYFAFLMKEKRPTVRDREKQAIIEKIKSIAAAGA</sequence>
<proteinExistence type="predicted"/>
<dbReference type="SUPFAM" id="SSF52833">
    <property type="entry name" value="Thioredoxin-like"/>
    <property type="match status" value="1"/>
</dbReference>
<evidence type="ECO:0000313" key="1">
    <source>
        <dbReference type="EMBL" id="TNJ64043.1"/>
    </source>
</evidence>
<dbReference type="InterPro" id="IPR036249">
    <property type="entry name" value="Thioredoxin-like_sf"/>
</dbReference>
<dbReference type="Pfam" id="PF14595">
    <property type="entry name" value="Thioredoxin_9"/>
    <property type="match status" value="1"/>
</dbReference>
<keyword evidence="2" id="KW-1185">Reference proteome</keyword>
<dbReference type="EMBL" id="VDCQ01000034">
    <property type="protein sequence ID" value="TNJ64043.1"/>
    <property type="molecule type" value="Genomic_DNA"/>
</dbReference>
<gene>
    <name evidence="1" type="ORF">FE784_22300</name>
</gene>
<dbReference type="Gene3D" id="3.40.30.10">
    <property type="entry name" value="Glutaredoxin"/>
    <property type="match status" value="1"/>
</dbReference>
<dbReference type="RefSeq" id="WP_139604447.1">
    <property type="nucleotide sequence ID" value="NZ_VDCQ01000034.1"/>
</dbReference>
<protein>
    <submittedName>
        <fullName evidence="1">Thioredoxin family protein</fullName>
    </submittedName>
</protein>
<dbReference type="Proteomes" id="UP000307943">
    <property type="component" value="Unassembled WGS sequence"/>
</dbReference>
<accession>A0A5C4T4T9</accession>
<name>A0A5C4T4T9_9BACL</name>